<dbReference type="InterPro" id="IPR003754">
    <property type="entry name" value="4pyrrol_synth_uPrphyn_synth"/>
</dbReference>
<evidence type="ECO:0000313" key="2">
    <source>
        <dbReference type="EMBL" id="SVA52716.1"/>
    </source>
</evidence>
<dbReference type="CDD" id="cd06578">
    <property type="entry name" value="HemD"/>
    <property type="match status" value="1"/>
</dbReference>
<dbReference type="InterPro" id="IPR039793">
    <property type="entry name" value="UROS/Hem4"/>
</dbReference>
<dbReference type="Pfam" id="PF02602">
    <property type="entry name" value="HEM4"/>
    <property type="match status" value="1"/>
</dbReference>
<dbReference type="PANTHER" id="PTHR40082">
    <property type="entry name" value="BLR5956 PROTEIN"/>
    <property type="match status" value="1"/>
</dbReference>
<feature type="domain" description="Tetrapyrrole biosynthesis uroporphyrinogen III synthase" evidence="1">
    <location>
        <begin position="33"/>
        <end position="270"/>
    </location>
</feature>
<protein>
    <recommendedName>
        <fullName evidence="1">Tetrapyrrole biosynthesis uroporphyrinogen III synthase domain-containing protein</fullName>
    </recommendedName>
</protein>
<dbReference type="SUPFAM" id="SSF69618">
    <property type="entry name" value="HemD-like"/>
    <property type="match status" value="1"/>
</dbReference>
<proteinExistence type="predicted"/>
<sequence length="284" mass="30076">MVRHAGPVSEPLPLAGWRVGVTADRRADAQLDVLRRRGADVLHGCTMKTLDLTRDERLLEVSRGLVDQPPDTLVLETGMGLTMWLEAMDELGVGADLRSVLAGIEVIARGPKATSAARRAGLEVAWSAPNEQFAEIASHVADTGGRRRIALQLDGTDEEVLVAPLAATCDEVVAIPVYRWSLPDDTGPARMLVEATCAEVLGAVTFTTKQAAVHLVEIAAAMGRRDELVAALDGDRVVPVSVGPVCSATMRVLGMSGLVEPERARLVAMVDALADHARPSDSAA</sequence>
<dbReference type="InterPro" id="IPR036108">
    <property type="entry name" value="4pyrrol_syn_uPrphyn_synt_sf"/>
</dbReference>
<reference evidence="2" key="1">
    <citation type="submission" date="2018-05" db="EMBL/GenBank/DDBJ databases">
        <authorList>
            <person name="Lanie J.A."/>
            <person name="Ng W.-L."/>
            <person name="Kazmierczak K.M."/>
            <person name="Andrzejewski T.M."/>
            <person name="Davidsen T.M."/>
            <person name="Wayne K.J."/>
            <person name="Tettelin H."/>
            <person name="Glass J.I."/>
            <person name="Rusch D."/>
            <person name="Podicherti R."/>
            <person name="Tsui H.-C.T."/>
            <person name="Winkler M.E."/>
        </authorList>
    </citation>
    <scope>NUCLEOTIDE SEQUENCE</scope>
</reference>
<evidence type="ECO:0000259" key="1">
    <source>
        <dbReference type="Pfam" id="PF02602"/>
    </source>
</evidence>
<dbReference type="AlphaFoldDB" id="A0A381WJN7"/>
<accession>A0A381WJN7</accession>
<dbReference type="EMBL" id="UINC01012016">
    <property type="protein sequence ID" value="SVA52716.1"/>
    <property type="molecule type" value="Genomic_DNA"/>
</dbReference>
<dbReference type="PANTHER" id="PTHR40082:SF1">
    <property type="entry name" value="BLR5956 PROTEIN"/>
    <property type="match status" value="1"/>
</dbReference>
<organism evidence="2">
    <name type="scientific">marine metagenome</name>
    <dbReference type="NCBI Taxonomy" id="408172"/>
    <lineage>
        <taxon>unclassified sequences</taxon>
        <taxon>metagenomes</taxon>
        <taxon>ecological metagenomes</taxon>
    </lineage>
</organism>
<gene>
    <name evidence="2" type="ORF">METZ01_LOCUS105570</name>
</gene>
<dbReference type="GO" id="GO:0004852">
    <property type="term" value="F:uroporphyrinogen-III synthase activity"/>
    <property type="evidence" value="ECO:0007669"/>
    <property type="project" value="InterPro"/>
</dbReference>
<dbReference type="GO" id="GO:0006780">
    <property type="term" value="P:uroporphyrinogen III biosynthetic process"/>
    <property type="evidence" value="ECO:0007669"/>
    <property type="project" value="InterPro"/>
</dbReference>
<name>A0A381WJN7_9ZZZZ</name>
<dbReference type="Gene3D" id="3.40.50.10090">
    <property type="match status" value="2"/>
</dbReference>